<evidence type="ECO:0000313" key="2">
    <source>
        <dbReference type="EMBL" id="MCZ8380213.1"/>
    </source>
</evidence>
<sequence length="61" mass="6526">MLRTNEDHEWSFGAADQPIAVLTGSAADVVGWLAGRRPMSVLDVEADGNVADELRAFVGKI</sequence>
<dbReference type="EMBL" id="JAPZPY010000006">
    <property type="protein sequence ID" value="MCZ8380213.1"/>
    <property type="molecule type" value="Genomic_DNA"/>
</dbReference>
<keyword evidence="3" id="KW-1185">Reference proteome</keyword>
<dbReference type="RefSeq" id="WP_269894868.1">
    <property type="nucleotide sequence ID" value="NZ_JAPZPY010000006.1"/>
</dbReference>
<accession>A0ABT4PUG5</accession>
<dbReference type="InterPro" id="IPR036527">
    <property type="entry name" value="SCP2_sterol-bd_dom_sf"/>
</dbReference>
<protein>
    <recommendedName>
        <fullName evidence="1">MDMPI C-terminal domain-containing protein</fullName>
    </recommendedName>
</protein>
<name>A0ABT4PUG5_9MYCO</name>
<dbReference type="InterPro" id="IPR010872">
    <property type="entry name" value="MDMPI_C-term_domain"/>
</dbReference>
<reference evidence="2" key="1">
    <citation type="submission" date="2022-12" db="EMBL/GenBank/DDBJ databases">
        <authorList>
            <person name="Deng Y."/>
            <person name="Zhang Y.-Q."/>
        </authorList>
    </citation>
    <scope>NUCLEOTIDE SEQUENCE</scope>
    <source>
        <strain evidence="2">CPCC 205372</strain>
    </source>
</reference>
<dbReference type="SUPFAM" id="SSF55718">
    <property type="entry name" value="SCP-like"/>
    <property type="match status" value="1"/>
</dbReference>
<dbReference type="Pfam" id="PF07398">
    <property type="entry name" value="MDMPI_C"/>
    <property type="match status" value="1"/>
</dbReference>
<comment type="caution">
    <text evidence="2">The sequence shown here is derived from an EMBL/GenBank/DDBJ whole genome shotgun (WGS) entry which is preliminary data.</text>
</comment>
<proteinExistence type="predicted"/>
<evidence type="ECO:0000259" key="1">
    <source>
        <dbReference type="Pfam" id="PF07398"/>
    </source>
</evidence>
<gene>
    <name evidence="2" type="ORF">O6P37_15180</name>
</gene>
<dbReference type="Proteomes" id="UP001142153">
    <property type="component" value="Unassembled WGS sequence"/>
</dbReference>
<feature type="domain" description="MDMPI C-terminal" evidence="1">
    <location>
        <begin position="13"/>
        <end position="51"/>
    </location>
</feature>
<evidence type="ECO:0000313" key="3">
    <source>
        <dbReference type="Proteomes" id="UP001142153"/>
    </source>
</evidence>
<organism evidence="2 3">
    <name type="scientific">Mycobacterium hippophais</name>
    <dbReference type="NCBI Taxonomy" id="3016340"/>
    <lineage>
        <taxon>Bacteria</taxon>
        <taxon>Bacillati</taxon>
        <taxon>Actinomycetota</taxon>
        <taxon>Actinomycetes</taxon>
        <taxon>Mycobacteriales</taxon>
        <taxon>Mycobacteriaceae</taxon>
        <taxon>Mycobacterium</taxon>
    </lineage>
</organism>